<dbReference type="FunFam" id="3.40.50.10140:FF:000007">
    <property type="entry name" value="Disease resistance protein (TIR-NBS-LRR class)"/>
    <property type="match status" value="1"/>
</dbReference>
<keyword evidence="2" id="KW-0677">Repeat</keyword>
<dbReference type="InterPro" id="IPR032675">
    <property type="entry name" value="LRR_dom_sf"/>
</dbReference>
<dbReference type="Gene3D" id="3.40.50.300">
    <property type="entry name" value="P-loop containing nucleotide triphosphate hydrolases"/>
    <property type="match status" value="2"/>
</dbReference>
<evidence type="ECO:0000313" key="5">
    <source>
        <dbReference type="EMBL" id="KAI5412230.1"/>
    </source>
</evidence>
<accession>A0A9D4X360</accession>
<dbReference type="SUPFAM" id="SSF52540">
    <property type="entry name" value="P-loop containing nucleoside triphosphate hydrolases"/>
    <property type="match status" value="2"/>
</dbReference>
<sequence>MDNTHNRRGRHDVFISFRGPDTRNNFVDHLYDHLTRKGISVFKDDKRLEKGESLSPQLVQAIKNSRISIVVFSERYVESKWCLEEMATIAECSKEFNQKVFPVFYAVDPSHVRNQNGVYRKAFVLHKKKFKRDLNKVVRWTNAMNVLANFVGWDVRNKPEFQEIKNIVQQVIKTLGHKLSGFADDLIGIQPRVEELDSLMDVSSTNDKFRVISVWGMSGIGKTTLASALYDKVSGQFDASCFIENVSRIYKDGGANAVMKQILQQTMDENNLDMYSPSEISRIVRNRLCNRKLLVVLDNVDLLDQVEELALNPESLSTGSRMIITTRDEHILKAYGTWPEFQEIKNIVQQVIKTLGHKLSGFADDLIGIQPRVEELDTLMDVSSTNDKFRVIGVWGMSGIGKTTLASALYDKVSGQFDASCFIENVSRIYKDGGANAVMKQILQQTMDENNLETYRPSEISSIVRNRLCNRKLLVVLDNVDLLDQVEELAINPESLSTGSRMIITTRDMHILKAYGTWLVSQNTRMSYQVYEVPLLNNNDARELFYRKAFKSKDPTNGCVKLTPEVLNYVQGLPLAVRVVGSFLRTRNAGEWRDALNRLRNNPDKEVMDVLQVSFEGLHPVAQEIFLHIACFFKGEKEDYVTRILDACELHPLIGIQSLVERSLIAIRDEEIYMHDMLQELGKKIVRQQFPGEPGLWSRLWLYQDVYGVMTTQTGTNKVKAIILNKKGHNSEYRRLRADGLSIMQGLQILILYHNDFSGSLKFLSNSLQYLEWHGYPFVSLPLNFEPYVLVELNMPCSSIQRLWNDHKDLPCLKRVDLSNSKCLVETPNFSGSKILERLDLTGCINLSYVHPSIGLLEKLVFLSFEGCRSLVRIVLHGDTASKLCSLKVLHLSGCTKLETIPEFTGVSNLEYLDIDQCTSLSIIDQSIGDLTQLKFLSLRDCTKLENVPLGKASASADKLTSSSSHYMKSLIFLDLSFCNLSIVPDAIGELRHLERLNLEGNNFVSLPSSMGSLYSLAYLNLTHCTKLQSLPDLKLCATCSSGGSYFKMISGTHNHRSGLYVYNCPLLKIGEKSQDLAVSWLHNLAQSPHHFRGGFDIIVPGENIPDRFDRKFKGRARVRVRNYMRMYKDWIGCVFGVVFEGPKFGNDSWAQHCCLYLSFENEETEETFEIPIRLDLNSVALSNEKHTWLIYISRPHCHFVSTGATITFKAHRDLKLLNSGVQMVWNKDFSSTTLQMGTDIFNGPKFVGNTYASESLSSRSRSRPEIQLPYNWRDADEEEMPEIQHRHNLGVAEEEKRPRIQLPYNWYVTEEDENERRGVNVHLSSIGLTSFQSVLT</sequence>
<dbReference type="SUPFAM" id="SSF52058">
    <property type="entry name" value="L domain-like"/>
    <property type="match status" value="1"/>
</dbReference>
<dbReference type="PRINTS" id="PR00364">
    <property type="entry name" value="DISEASERSIST"/>
</dbReference>
<dbReference type="InterPro" id="IPR035897">
    <property type="entry name" value="Toll_tir_struct_dom_sf"/>
</dbReference>
<dbReference type="Proteomes" id="UP001058974">
    <property type="component" value="Chromosome 5"/>
</dbReference>
<dbReference type="GO" id="GO:0006952">
    <property type="term" value="P:defense response"/>
    <property type="evidence" value="ECO:0007669"/>
    <property type="project" value="InterPro"/>
</dbReference>
<comment type="caution">
    <text evidence="5">The sequence shown here is derived from an EMBL/GenBank/DDBJ whole genome shotgun (WGS) entry which is preliminary data.</text>
</comment>
<dbReference type="Gene3D" id="1.10.8.430">
    <property type="entry name" value="Helical domain of apoptotic protease-activating factors"/>
    <property type="match status" value="1"/>
</dbReference>
<dbReference type="InterPro" id="IPR044974">
    <property type="entry name" value="Disease_R_plants"/>
</dbReference>
<dbReference type="SMART" id="SM00369">
    <property type="entry name" value="LRR_TYP"/>
    <property type="match status" value="3"/>
</dbReference>
<dbReference type="Gene3D" id="3.80.10.10">
    <property type="entry name" value="Ribonuclease Inhibitor"/>
    <property type="match status" value="2"/>
</dbReference>
<dbReference type="SMART" id="SM00255">
    <property type="entry name" value="TIR"/>
    <property type="match status" value="1"/>
</dbReference>
<evidence type="ECO:0000259" key="4">
    <source>
        <dbReference type="PROSITE" id="PS50104"/>
    </source>
</evidence>
<dbReference type="InterPro" id="IPR027417">
    <property type="entry name" value="P-loop_NTPase"/>
</dbReference>
<dbReference type="GO" id="GO:0043531">
    <property type="term" value="F:ADP binding"/>
    <property type="evidence" value="ECO:0007669"/>
    <property type="project" value="InterPro"/>
</dbReference>
<keyword evidence="1" id="KW-0433">Leucine-rich repeat</keyword>
<dbReference type="Pfam" id="PF00931">
    <property type="entry name" value="NB-ARC"/>
    <property type="match status" value="2"/>
</dbReference>
<dbReference type="InterPro" id="IPR058192">
    <property type="entry name" value="WHD_ROQ1-like"/>
</dbReference>
<evidence type="ECO:0000256" key="3">
    <source>
        <dbReference type="ARBA" id="ARBA00023027"/>
    </source>
</evidence>
<dbReference type="PROSITE" id="PS50104">
    <property type="entry name" value="TIR"/>
    <property type="match status" value="1"/>
</dbReference>
<dbReference type="SUPFAM" id="SSF52200">
    <property type="entry name" value="Toll/Interleukin receptor TIR domain"/>
    <property type="match status" value="1"/>
</dbReference>
<dbReference type="InterPro" id="IPR000157">
    <property type="entry name" value="TIR_dom"/>
</dbReference>
<dbReference type="PANTHER" id="PTHR11017">
    <property type="entry name" value="LEUCINE-RICH REPEAT-CONTAINING PROTEIN"/>
    <property type="match status" value="1"/>
</dbReference>
<name>A0A9D4X360_PEA</name>
<dbReference type="SMART" id="SM00382">
    <property type="entry name" value="AAA"/>
    <property type="match status" value="2"/>
</dbReference>
<evidence type="ECO:0000256" key="2">
    <source>
        <dbReference type="ARBA" id="ARBA00022737"/>
    </source>
</evidence>
<feature type="domain" description="TIR" evidence="4">
    <location>
        <begin position="9"/>
        <end position="171"/>
    </location>
</feature>
<proteinExistence type="predicted"/>
<dbReference type="EMBL" id="JAMSHJ010000005">
    <property type="protein sequence ID" value="KAI5412230.1"/>
    <property type="molecule type" value="Genomic_DNA"/>
</dbReference>
<keyword evidence="3" id="KW-0520">NAD</keyword>
<dbReference type="PANTHER" id="PTHR11017:SF290">
    <property type="entry name" value="ADP-RIBOSYL CYCLASE_CYCLIC ADP-RIBOSE HYDROLASE"/>
    <property type="match status" value="1"/>
</dbReference>
<keyword evidence="6" id="KW-1185">Reference proteome</keyword>
<dbReference type="Gramene" id="Psat05G0704800-T1">
    <property type="protein sequence ID" value="KAI5412230.1"/>
    <property type="gene ID" value="KIW84_057048"/>
</dbReference>
<dbReference type="InterPro" id="IPR042197">
    <property type="entry name" value="Apaf_helical"/>
</dbReference>
<dbReference type="InterPro" id="IPR003591">
    <property type="entry name" value="Leu-rich_rpt_typical-subtyp"/>
</dbReference>
<organism evidence="5 6">
    <name type="scientific">Pisum sativum</name>
    <name type="common">Garden pea</name>
    <name type="synonym">Lathyrus oleraceus</name>
    <dbReference type="NCBI Taxonomy" id="3888"/>
    <lineage>
        <taxon>Eukaryota</taxon>
        <taxon>Viridiplantae</taxon>
        <taxon>Streptophyta</taxon>
        <taxon>Embryophyta</taxon>
        <taxon>Tracheophyta</taxon>
        <taxon>Spermatophyta</taxon>
        <taxon>Magnoliopsida</taxon>
        <taxon>eudicotyledons</taxon>
        <taxon>Gunneridae</taxon>
        <taxon>Pentapetalae</taxon>
        <taxon>rosids</taxon>
        <taxon>fabids</taxon>
        <taxon>Fabales</taxon>
        <taxon>Fabaceae</taxon>
        <taxon>Papilionoideae</taxon>
        <taxon>50 kb inversion clade</taxon>
        <taxon>NPAAA clade</taxon>
        <taxon>Hologalegina</taxon>
        <taxon>IRL clade</taxon>
        <taxon>Fabeae</taxon>
        <taxon>Lathyrus</taxon>
    </lineage>
</organism>
<dbReference type="GO" id="GO:0007165">
    <property type="term" value="P:signal transduction"/>
    <property type="evidence" value="ECO:0007669"/>
    <property type="project" value="InterPro"/>
</dbReference>
<gene>
    <name evidence="5" type="ORF">KIW84_057048</name>
</gene>
<dbReference type="InterPro" id="IPR002182">
    <property type="entry name" value="NB-ARC"/>
</dbReference>
<reference evidence="5 6" key="1">
    <citation type="journal article" date="2022" name="Nat. Genet.">
        <title>Improved pea reference genome and pan-genome highlight genomic features and evolutionary characteristics.</title>
        <authorList>
            <person name="Yang T."/>
            <person name="Liu R."/>
            <person name="Luo Y."/>
            <person name="Hu S."/>
            <person name="Wang D."/>
            <person name="Wang C."/>
            <person name="Pandey M.K."/>
            <person name="Ge S."/>
            <person name="Xu Q."/>
            <person name="Li N."/>
            <person name="Li G."/>
            <person name="Huang Y."/>
            <person name="Saxena R.K."/>
            <person name="Ji Y."/>
            <person name="Li M."/>
            <person name="Yan X."/>
            <person name="He Y."/>
            <person name="Liu Y."/>
            <person name="Wang X."/>
            <person name="Xiang C."/>
            <person name="Varshney R.K."/>
            <person name="Ding H."/>
            <person name="Gao S."/>
            <person name="Zong X."/>
        </authorList>
    </citation>
    <scope>NUCLEOTIDE SEQUENCE [LARGE SCALE GENOMIC DNA]</scope>
    <source>
        <strain evidence="5 6">cv. Zhongwan 6</strain>
    </source>
</reference>
<dbReference type="InterPro" id="IPR003593">
    <property type="entry name" value="AAA+_ATPase"/>
</dbReference>
<protein>
    <recommendedName>
        <fullName evidence="4">TIR domain-containing protein</fullName>
    </recommendedName>
</protein>
<evidence type="ECO:0000256" key="1">
    <source>
        <dbReference type="ARBA" id="ARBA00022614"/>
    </source>
</evidence>
<dbReference type="Pfam" id="PF23282">
    <property type="entry name" value="WHD_ROQ1"/>
    <property type="match status" value="1"/>
</dbReference>
<dbReference type="Pfam" id="PF01582">
    <property type="entry name" value="TIR"/>
    <property type="match status" value="1"/>
</dbReference>
<dbReference type="Gene3D" id="3.40.50.10140">
    <property type="entry name" value="Toll/interleukin-1 receptor homology (TIR) domain"/>
    <property type="match status" value="1"/>
</dbReference>
<evidence type="ECO:0000313" key="6">
    <source>
        <dbReference type="Proteomes" id="UP001058974"/>
    </source>
</evidence>